<dbReference type="EMBL" id="JABKKF010000002">
    <property type="protein sequence ID" value="NPD91472.1"/>
    <property type="molecule type" value="Genomic_DNA"/>
</dbReference>
<accession>A0ABX2ALJ4</accession>
<evidence type="ECO:0000313" key="1">
    <source>
        <dbReference type="EMBL" id="NPD91472.1"/>
    </source>
</evidence>
<organism evidence="1 2">
    <name type="scientific">Xylanibacter muris</name>
    <dbReference type="NCBI Taxonomy" id="2736290"/>
    <lineage>
        <taxon>Bacteria</taxon>
        <taxon>Pseudomonadati</taxon>
        <taxon>Bacteroidota</taxon>
        <taxon>Bacteroidia</taxon>
        <taxon>Bacteroidales</taxon>
        <taxon>Prevotellaceae</taxon>
        <taxon>Xylanibacter</taxon>
    </lineage>
</organism>
<dbReference type="RefSeq" id="WP_172274033.1">
    <property type="nucleotide sequence ID" value="NZ_CASGMU010000002.1"/>
</dbReference>
<gene>
    <name evidence="1" type="ORF">HPS56_03735</name>
</gene>
<sequence>MVKIVCQSGVRLICFVLGVSIALATVADDRALFYLKGPVKTAIFDTVLSFQSFPANESVTRSFSEDGTLLPNDDLGDMTVVRESDSVTFKYVSWKGNHRETFLLTSDGRLKGFKGTDEMGDFQYFISGENGDITLETITVTSPAGTKTYSVGAYKVLERDKYGNWTRRKAVINKSYVREETCRITYYE</sequence>
<proteinExistence type="predicted"/>
<name>A0ABX2ALJ4_9BACT</name>
<comment type="caution">
    <text evidence="1">The sequence shown here is derived from an EMBL/GenBank/DDBJ whole genome shotgun (WGS) entry which is preliminary data.</text>
</comment>
<keyword evidence="2" id="KW-1185">Reference proteome</keyword>
<evidence type="ECO:0000313" key="2">
    <source>
        <dbReference type="Proteomes" id="UP000714420"/>
    </source>
</evidence>
<evidence type="ECO:0008006" key="3">
    <source>
        <dbReference type="Google" id="ProtNLM"/>
    </source>
</evidence>
<dbReference type="Proteomes" id="UP000714420">
    <property type="component" value="Unassembled WGS sequence"/>
</dbReference>
<reference evidence="1 2" key="1">
    <citation type="submission" date="2020-05" db="EMBL/GenBank/DDBJ databases">
        <title>Distinct polysaccharide utilization as determinants for interspecies competition between intestinal Prevotella spp.</title>
        <authorList>
            <person name="Galvez E.J.C."/>
            <person name="Iljazovic A."/>
            <person name="Strowig T."/>
        </authorList>
    </citation>
    <scope>NUCLEOTIDE SEQUENCE [LARGE SCALE GENOMIC DNA]</scope>
    <source>
        <strain evidence="1 2">PMUR</strain>
    </source>
</reference>
<protein>
    <recommendedName>
        <fullName evidence="3">Allene oxide cyclase barrel-like domain-containing protein</fullName>
    </recommendedName>
</protein>